<proteinExistence type="predicted"/>
<sequence>MRNFTFQNATKVEFGKESYKKLPEQLKKDGIDKILMVYGRSSIKKIGLYDTLIESLNAAGIKVNEISGVQPNPRLSLVKEGLKKFKETKSQAILAVGGGSVIDTSKAISAGYYYDGDIWDLFAKKAPVKEGLPIYTILTLSATGSEMNGNAVITNEEAQQKWDISSKALYPVVTYISPELQYSLPKSQTINGAVDAISHVMEFYFDTTPRTEIQDALAEGIIKTVIKATETLIEDPEDYQCRAALAWGATLALNGLLATGKQGGDWSSHMIEHALSAVTDVAHGKGLAIVFPAFLEFSKDKIMDKLDRFAEKIFGIDTGSKGYDSDLAIKALKDWYKKIGQPVKLKEIGLEEEKIEVIADNAAQIAPFGQIQDMDKKKILEVLKIAYK</sequence>
<dbReference type="PROSITE" id="PS00060">
    <property type="entry name" value="ADH_IRON_2"/>
    <property type="match status" value="1"/>
</dbReference>
<evidence type="ECO:0000256" key="1">
    <source>
        <dbReference type="ARBA" id="ARBA00023002"/>
    </source>
</evidence>
<dbReference type="AlphaFoldDB" id="A0A1G6JPQ9"/>
<gene>
    <name evidence="5" type="ORF">E4650_04350</name>
    <name evidence="4" type="ORF">SAMN04488588_0589</name>
</gene>
<dbReference type="GO" id="GO:0046872">
    <property type="term" value="F:metal ion binding"/>
    <property type="evidence" value="ECO:0007669"/>
    <property type="project" value="InterPro"/>
</dbReference>
<keyword evidence="1" id="KW-0560">Oxidoreductase</keyword>
<dbReference type="PANTHER" id="PTHR43633">
    <property type="entry name" value="ALCOHOL DEHYDROGENASE YQHD"/>
    <property type="match status" value="1"/>
</dbReference>
<dbReference type="InterPro" id="IPR018211">
    <property type="entry name" value="ADH_Fe_CS"/>
</dbReference>
<dbReference type="GO" id="GO:1990362">
    <property type="term" value="F:butanol dehydrogenase (NAD+) activity"/>
    <property type="evidence" value="ECO:0007669"/>
    <property type="project" value="InterPro"/>
</dbReference>
<dbReference type="Pfam" id="PF25137">
    <property type="entry name" value="ADH_Fe_C"/>
    <property type="match status" value="1"/>
</dbReference>
<reference evidence="5 7" key="2">
    <citation type="submission" date="2019-04" db="EMBL/GenBank/DDBJ databases">
        <title>Draft genome sequence data and analysis of a Fermenting Bacterium, Geotoga petraea strain HO-Geo1, isolated from heavy-oil petroleum reservoir in Russia.</title>
        <authorList>
            <person name="Grouzdev D.S."/>
            <person name="Semenova E.M."/>
            <person name="Sokolova D.S."/>
            <person name="Tourova T.P."/>
            <person name="Poltaraus A.B."/>
            <person name="Nazina T.N."/>
        </authorList>
    </citation>
    <scope>NUCLEOTIDE SEQUENCE [LARGE SCALE GENOMIC DNA]</scope>
    <source>
        <strain evidence="5 7">HO-Geo1</strain>
    </source>
</reference>
<dbReference type="EMBL" id="SRME01000002">
    <property type="protein sequence ID" value="TGG88276.1"/>
    <property type="molecule type" value="Genomic_DNA"/>
</dbReference>
<evidence type="ECO:0000313" key="4">
    <source>
        <dbReference type="EMBL" id="SDC20425.1"/>
    </source>
</evidence>
<dbReference type="Proteomes" id="UP000297288">
    <property type="component" value="Unassembled WGS sequence"/>
</dbReference>
<organism evidence="4 6">
    <name type="scientific">Geotoga petraea</name>
    <dbReference type="NCBI Taxonomy" id="28234"/>
    <lineage>
        <taxon>Bacteria</taxon>
        <taxon>Thermotogati</taxon>
        <taxon>Thermotogota</taxon>
        <taxon>Thermotogae</taxon>
        <taxon>Petrotogales</taxon>
        <taxon>Petrotogaceae</taxon>
        <taxon>Geotoga</taxon>
    </lineage>
</organism>
<accession>A0A1G6JPQ9</accession>
<dbReference type="Proteomes" id="UP000199322">
    <property type="component" value="Unassembled WGS sequence"/>
</dbReference>
<dbReference type="Pfam" id="PF00465">
    <property type="entry name" value="Fe-ADH"/>
    <property type="match status" value="1"/>
</dbReference>
<dbReference type="OrthoDB" id="9804734at2"/>
<dbReference type="InterPro" id="IPR056798">
    <property type="entry name" value="ADH_Fe_C"/>
</dbReference>
<dbReference type="Gene3D" id="3.40.50.1970">
    <property type="match status" value="1"/>
</dbReference>
<dbReference type="RefSeq" id="WP_091402661.1">
    <property type="nucleotide sequence ID" value="NZ_FMYV01000002.1"/>
</dbReference>
<dbReference type="STRING" id="28234.SAMN04488588_0589"/>
<evidence type="ECO:0000313" key="7">
    <source>
        <dbReference type="Proteomes" id="UP000297288"/>
    </source>
</evidence>
<evidence type="ECO:0000313" key="5">
    <source>
        <dbReference type="EMBL" id="TGG88276.1"/>
    </source>
</evidence>
<evidence type="ECO:0000313" key="6">
    <source>
        <dbReference type="Proteomes" id="UP000199322"/>
    </source>
</evidence>
<dbReference type="FunFam" id="3.40.50.1970:FF:000003">
    <property type="entry name" value="Alcohol dehydrogenase, iron-containing"/>
    <property type="match status" value="1"/>
</dbReference>
<dbReference type="CDD" id="cd08187">
    <property type="entry name" value="BDH"/>
    <property type="match status" value="1"/>
</dbReference>
<dbReference type="SUPFAM" id="SSF56796">
    <property type="entry name" value="Dehydroquinate synthase-like"/>
    <property type="match status" value="1"/>
</dbReference>
<dbReference type="GO" id="GO:1990002">
    <property type="term" value="F:methylglyoxal reductase (NADPH) (acetol producing) activity"/>
    <property type="evidence" value="ECO:0007669"/>
    <property type="project" value="TreeGrafter"/>
</dbReference>
<dbReference type="GO" id="GO:0005829">
    <property type="term" value="C:cytosol"/>
    <property type="evidence" value="ECO:0007669"/>
    <property type="project" value="TreeGrafter"/>
</dbReference>
<evidence type="ECO:0000259" key="3">
    <source>
        <dbReference type="Pfam" id="PF25137"/>
    </source>
</evidence>
<reference evidence="4 6" key="1">
    <citation type="submission" date="2016-10" db="EMBL/GenBank/DDBJ databases">
        <authorList>
            <person name="de Groot N.N."/>
        </authorList>
    </citation>
    <scope>NUCLEOTIDE SEQUENCE [LARGE SCALE GENOMIC DNA]</scope>
    <source>
        <strain evidence="4 6">WG14</strain>
    </source>
</reference>
<dbReference type="PANTHER" id="PTHR43633:SF1">
    <property type="entry name" value="ALCOHOL DEHYDROGENASE YQHD"/>
    <property type="match status" value="1"/>
</dbReference>
<feature type="domain" description="Alcohol dehydrogenase iron-type/glycerol dehydrogenase GldA" evidence="2">
    <location>
        <begin position="10"/>
        <end position="176"/>
    </location>
</feature>
<dbReference type="GO" id="GO:0008106">
    <property type="term" value="F:alcohol dehydrogenase (NADP+) activity"/>
    <property type="evidence" value="ECO:0007669"/>
    <property type="project" value="TreeGrafter"/>
</dbReference>
<protein>
    <submittedName>
        <fullName evidence="5">Iron-containing alcohol dehydrogenase</fullName>
    </submittedName>
</protein>
<evidence type="ECO:0000259" key="2">
    <source>
        <dbReference type="Pfam" id="PF00465"/>
    </source>
</evidence>
<dbReference type="EMBL" id="FMYV01000002">
    <property type="protein sequence ID" value="SDC20425.1"/>
    <property type="molecule type" value="Genomic_DNA"/>
</dbReference>
<feature type="domain" description="Fe-containing alcohol dehydrogenase-like C-terminal" evidence="3">
    <location>
        <begin position="189"/>
        <end position="387"/>
    </location>
</feature>
<dbReference type="Gene3D" id="1.20.1090.10">
    <property type="entry name" value="Dehydroquinate synthase-like - alpha domain"/>
    <property type="match status" value="1"/>
</dbReference>
<dbReference type="InterPro" id="IPR044731">
    <property type="entry name" value="BDH-like"/>
</dbReference>
<name>A0A1G6JPQ9_9BACT</name>
<dbReference type="InterPro" id="IPR001670">
    <property type="entry name" value="ADH_Fe/GldA"/>
</dbReference>
<keyword evidence="6" id="KW-1185">Reference proteome</keyword>